<evidence type="ECO:0000313" key="3">
    <source>
        <dbReference type="Proteomes" id="UP000031829"/>
    </source>
</evidence>
<dbReference type="AlphaFoldDB" id="A0A0B6B0W0"/>
<accession>A0A0B6B0W0</accession>
<organism evidence="2 3">
    <name type="scientific">Priestia megaterium (strain ATCC 14581 / DSM 32 / CCUG 1817 / JCM 2506 / NBRC 15308 / NCIMB 9376 / NCTC 10342 / NRRL B-14308 / VKM B-512 / Ford 19)</name>
    <name type="common">Bacillus megaterium</name>
    <dbReference type="NCBI Taxonomy" id="1348623"/>
    <lineage>
        <taxon>Bacteria</taxon>
        <taxon>Bacillati</taxon>
        <taxon>Bacillota</taxon>
        <taxon>Bacilli</taxon>
        <taxon>Bacillales</taxon>
        <taxon>Bacillaceae</taxon>
        <taxon>Priestia</taxon>
    </lineage>
</organism>
<dbReference type="KEGG" id="bmeg:BG04_5740"/>
<gene>
    <name evidence="2" type="ORF">BG04_5740</name>
</gene>
<dbReference type="EMBL" id="CP009921">
    <property type="protein sequence ID" value="AJI25804.1"/>
    <property type="molecule type" value="Genomic_DNA"/>
</dbReference>
<reference evidence="2 3" key="1">
    <citation type="journal article" date="2015" name="Genome Announc.">
        <title>Complete genome sequences for 35 biothreat assay-relevant bacillus species.</title>
        <authorList>
            <person name="Johnson S.L."/>
            <person name="Daligault H.E."/>
            <person name="Davenport K.W."/>
            <person name="Jaissle J."/>
            <person name="Frey K.G."/>
            <person name="Ladner J.T."/>
            <person name="Broomall S.M."/>
            <person name="Bishop-Lilly K.A."/>
            <person name="Bruce D.C."/>
            <person name="Gibbons H.S."/>
            <person name="Coyne S.R."/>
            <person name="Lo C.C."/>
            <person name="Meincke L."/>
            <person name="Munk A.C."/>
            <person name="Koroleva G.I."/>
            <person name="Rosenzweig C.N."/>
            <person name="Palacios G.F."/>
            <person name="Redden C.L."/>
            <person name="Minogue T.D."/>
            <person name="Chain P.S."/>
        </authorList>
    </citation>
    <scope>NUCLEOTIDE SEQUENCE [LARGE SCALE GENOMIC DNA]</scope>
    <source>
        <strain evidence="3">ATCC 14581 / DSM 32 / JCM 2506 / NBRC 15308 / NCIMB 9376 / NCTC 10342 / NRRL B-14308 / VKM B-512</strain>
        <plasmid evidence="2 3">pBMV_2</plasmid>
    </source>
</reference>
<geneLocation type="plasmid" evidence="2 3">
    <name>pBMV_2</name>
</geneLocation>
<keyword evidence="2" id="KW-0614">Plasmid</keyword>
<sequence length="214" mass="25057">MAIFDEKEIQKQAARSSKKLFPFSREGSKGEIKKKKEKPPEIKKSVTDIIPIIDQTKNGLFELKEEGGYFDIWQIQSTDVNSLNEEDANRHIYMLAKGYQGDEKSLKVVSLNLPVSTQKQQQFLQKKIQQSEDALFLRFLQKKLKELQYLEWGRTNREYFLFLYGDKETDVIARHAQFMRDVQSILPLSTVSQEKKIDLLYKLYNQNAKLGNKQ</sequence>
<dbReference type="GeneID" id="93645783"/>
<name>A0A0B6B0W0_PRIM2</name>
<dbReference type="HOGENOM" id="CLU_089880_0_0_9"/>
<feature type="region of interest" description="Disordered" evidence="1">
    <location>
        <begin position="15"/>
        <end position="40"/>
    </location>
</feature>
<evidence type="ECO:0000313" key="2">
    <source>
        <dbReference type="EMBL" id="AJI25804.1"/>
    </source>
</evidence>
<proteinExistence type="predicted"/>
<dbReference type="Proteomes" id="UP000031829">
    <property type="component" value="Plasmid pBMV_2"/>
</dbReference>
<protein>
    <submittedName>
        <fullName evidence="2">Uncharacterized protein</fullName>
    </submittedName>
</protein>
<dbReference type="RefSeq" id="WP_034656060.1">
    <property type="nucleotide sequence ID" value="NZ_CP009921.1"/>
</dbReference>
<evidence type="ECO:0000256" key="1">
    <source>
        <dbReference type="SAM" id="MobiDB-lite"/>
    </source>
</evidence>